<dbReference type="EMBL" id="BRYA01000307">
    <property type="protein sequence ID" value="GMI46627.1"/>
    <property type="molecule type" value="Genomic_DNA"/>
</dbReference>
<comment type="caution">
    <text evidence="2">The sequence shown here is derived from an EMBL/GenBank/DDBJ whole genome shotgun (WGS) entry which is preliminary data.</text>
</comment>
<dbReference type="Pfam" id="PF20789">
    <property type="entry name" value="4HBT_3C"/>
    <property type="match status" value="1"/>
</dbReference>
<dbReference type="InterPro" id="IPR052389">
    <property type="entry name" value="Sec_Metab_Biosynth-Assoc"/>
</dbReference>
<evidence type="ECO:0000313" key="2">
    <source>
        <dbReference type="EMBL" id="GMI46627.1"/>
    </source>
</evidence>
<dbReference type="SUPFAM" id="SSF54637">
    <property type="entry name" value="Thioesterase/thiol ester dehydrase-isomerase"/>
    <property type="match status" value="1"/>
</dbReference>
<dbReference type="InterPro" id="IPR029069">
    <property type="entry name" value="HotDog_dom_sf"/>
</dbReference>
<evidence type="ECO:0000313" key="3">
    <source>
        <dbReference type="Proteomes" id="UP001165065"/>
    </source>
</evidence>
<protein>
    <recommendedName>
        <fullName evidence="1">Acyl-CoA thioesterase-like C-terminal domain-containing protein</fullName>
    </recommendedName>
</protein>
<name>A0A9W7GJ53_9STRA</name>
<dbReference type="AlphaFoldDB" id="A0A9W7GJ53"/>
<dbReference type="PANTHER" id="PTHR38110:SF1">
    <property type="entry name" value="THIOESTERASE DOMAIN-CONTAINING PROTEIN"/>
    <property type="match status" value="1"/>
</dbReference>
<dbReference type="InterPro" id="IPR042171">
    <property type="entry name" value="Acyl-CoA_hotdog"/>
</dbReference>
<feature type="domain" description="Acyl-CoA thioesterase-like C-terminal" evidence="1">
    <location>
        <begin position="31"/>
        <end position="133"/>
    </location>
</feature>
<proteinExistence type="predicted"/>
<gene>
    <name evidence="2" type="ORF">TrCOL_g6972</name>
</gene>
<dbReference type="OrthoDB" id="195800at2759"/>
<dbReference type="Proteomes" id="UP001165065">
    <property type="component" value="Unassembled WGS sequence"/>
</dbReference>
<accession>A0A9W7GJ53</accession>
<evidence type="ECO:0000259" key="1">
    <source>
        <dbReference type="Pfam" id="PF20789"/>
    </source>
</evidence>
<sequence length="140" mass="15402">MGNVLFIAKHHKFLVDPDDQSCTVYQKHANGESTEESRLSGWGGFADDKPLTLPDLAFLMDAFPPPILSQQPTSWVPTISYNVNFFSKPPGNLTLAKMDFQTRVATSGVINCDGMAWDADGNILATSRQMARVWDPQAGK</sequence>
<reference evidence="3" key="1">
    <citation type="journal article" date="2023" name="Commun. Biol.">
        <title>Genome analysis of Parmales, the sister group of diatoms, reveals the evolutionary specialization of diatoms from phago-mixotrophs to photoautotrophs.</title>
        <authorList>
            <person name="Ban H."/>
            <person name="Sato S."/>
            <person name="Yoshikawa S."/>
            <person name="Yamada K."/>
            <person name="Nakamura Y."/>
            <person name="Ichinomiya M."/>
            <person name="Sato N."/>
            <person name="Blanc-Mathieu R."/>
            <person name="Endo H."/>
            <person name="Kuwata A."/>
            <person name="Ogata H."/>
        </authorList>
    </citation>
    <scope>NUCLEOTIDE SEQUENCE [LARGE SCALE GENOMIC DNA]</scope>
</reference>
<keyword evidence="3" id="KW-1185">Reference proteome</keyword>
<dbReference type="InterPro" id="IPR049450">
    <property type="entry name" value="ACOT8-like_C"/>
</dbReference>
<dbReference type="PANTHER" id="PTHR38110">
    <property type="entry name" value="CHROMOSOME 23, WHOLE GENOME SHOTGUN SEQUENCE"/>
    <property type="match status" value="1"/>
</dbReference>
<organism evidence="2 3">
    <name type="scientific">Triparma columacea</name>
    <dbReference type="NCBI Taxonomy" id="722753"/>
    <lineage>
        <taxon>Eukaryota</taxon>
        <taxon>Sar</taxon>
        <taxon>Stramenopiles</taxon>
        <taxon>Ochrophyta</taxon>
        <taxon>Bolidophyceae</taxon>
        <taxon>Parmales</taxon>
        <taxon>Triparmaceae</taxon>
        <taxon>Triparma</taxon>
    </lineage>
</organism>
<dbReference type="Gene3D" id="2.40.160.210">
    <property type="entry name" value="Acyl-CoA thioesterase, double hotdog domain"/>
    <property type="match status" value="1"/>
</dbReference>